<feature type="compositionally biased region" description="Polar residues" evidence="2">
    <location>
        <begin position="91"/>
        <end position="101"/>
    </location>
</feature>
<feature type="coiled-coil region" evidence="1">
    <location>
        <begin position="337"/>
        <end position="371"/>
    </location>
</feature>
<dbReference type="InterPro" id="IPR019179">
    <property type="entry name" value="CC149"/>
</dbReference>
<gene>
    <name evidence="4" type="primary">LOC110990016</name>
</gene>
<dbReference type="GO" id="GO:0005737">
    <property type="term" value="C:cytoplasm"/>
    <property type="evidence" value="ECO:0007669"/>
    <property type="project" value="TreeGrafter"/>
</dbReference>
<feature type="coiled-coil region" evidence="1">
    <location>
        <begin position="157"/>
        <end position="226"/>
    </location>
</feature>
<keyword evidence="1" id="KW-0175">Coiled coil</keyword>
<dbReference type="RefSeq" id="XP_022110473.1">
    <property type="nucleotide sequence ID" value="XM_022254781.1"/>
</dbReference>
<dbReference type="Pfam" id="PF09789">
    <property type="entry name" value="CC149"/>
    <property type="match status" value="1"/>
</dbReference>
<dbReference type="PANTHER" id="PTHR28616:SF1">
    <property type="entry name" value="COILED-COIL DOMAIN-CONTAINING PROTEIN 125"/>
    <property type="match status" value="1"/>
</dbReference>
<dbReference type="GO" id="GO:2000146">
    <property type="term" value="P:negative regulation of cell motility"/>
    <property type="evidence" value="ECO:0007669"/>
    <property type="project" value="TreeGrafter"/>
</dbReference>
<dbReference type="GO" id="GO:0035024">
    <property type="term" value="P:negative regulation of Rho protein signal transduction"/>
    <property type="evidence" value="ECO:0007669"/>
    <property type="project" value="TreeGrafter"/>
</dbReference>
<accession>A0A8B7ZY59</accession>
<reference evidence="4" key="1">
    <citation type="submission" date="2025-08" db="UniProtKB">
        <authorList>
            <consortium name="RefSeq"/>
        </authorList>
    </citation>
    <scope>IDENTIFICATION</scope>
</reference>
<dbReference type="Proteomes" id="UP000694845">
    <property type="component" value="Unplaced"/>
</dbReference>
<evidence type="ECO:0000256" key="1">
    <source>
        <dbReference type="SAM" id="Coils"/>
    </source>
</evidence>
<dbReference type="OrthoDB" id="9939852at2759"/>
<organism evidence="3 4">
    <name type="scientific">Acanthaster planci</name>
    <name type="common">Crown-of-thorns starfish</name>
    <dbReference type="NCBI Taxonomy" id="133434"/>
    <lineage>
        <taxon>Eukaryota</taxon>
        <taxon>Metazoa</taxon>
        <taxon>Echinodermata</taxon>
        <taxon>Eleutherozoa</taxon>
        <taxon>Asterozoa</taxon>
        <taxon>Asteroidea</taxon>
        <taxon>Valvatacea</taxon>
        <taxon>Valvatida</taxon>
        <taxon>Acanthasteridae</taxon>
        <taxon>Acanthaster</taxon>
    </lineage>
</organism>
<dbReference type="KEGG" id="aplc:110990016"/>
<dbReference type="GeneID" id="110990016"/>
<dbReference type="PANTHER" id="PTHR28616">
    <property type="entry name" value="COILED-COIL DOMAIN-CONTAINING PROTEIN 125"/>
    <property type="match status" value="1"/>
</dbReference>
<protein>
    <submittedName>
        <fullName evidence="4">Coiled-coil domain-containing protein 125-like isoform X1</fullName>
    </submittedName>
</protein>
<keyword evidence="3" id="KW-1185">Reference proteome</keyword>
<dbReference type="InterPro" id="IPR034608">
    <property type="entry name" value="CCDC125"/>
</dbReference>
<proteinExistence type="predicted"/>
<evidence type="ECO:0000256" key="2">
    <source>
        <dbReference type="SAM" id="MobiDB-lite"/>
    </source>
</evidence>
<evidence type="ECO:0000313" key="4">
    <source>
        <dbReference type="RefSeq" id="XP_022110473.1"/>
    </source>
</evidence>
<sequence length="501" mass="56754">MDLDGSGSEVSQGFTVEGDLGFGHGLKPGAVSVMSLVESREPVDMIGCDGINFEDMSEQQSFRRFLSLSGRDVKEINHDLRRRHSAPQARQDMQTQNNECSYGNHHLRPTKRRSGFFEGLRAFLLRSTTLKHLLDGGDSGLLDGGDGTWSQKDFTQLEAATQEVAVLQNELEAARKQLDSKYRAIKILQSQVAHAIMINKEKTKSIQQAEKMKKSLEDEVNSLQFDLTTSEEYSLLSQQTWAERFNRVCLENETLVATLQARTEQVRWIQLEKNAMKRERDELLARMDAKERLQYDRHKSATSDAFLYNSLAQQFAVLGACLCRGSKPEPCGCAKAAARLKKENDILKDEVDKLQQNLEAVTLKADSFRTAFDNQLDQNSQLGQQIQKICCERRSQGQDEVHHWRKNDAPKVGCFDNENSCRSRSITRTDHHHKLSSETGKACRSTAIQVSDPQLDLIGTLTDLLNDKTEALAHQRLVAKMLARKMQELEKTMKQLNEYSK</sequence>
<feature type="region of interest" description="Disordered" evidence="2">
    <location>
        <begin position="80"/>
        <end position="107"/>
    </location>
</feature>
<evidence type="ECO:0000313" key="3">
    <source>
        <dbReference type="Proteomes" id="UP000694845"/>
    </source>
</evidence>
<dbReference type="AlphaFoldDB" id="A0A8B7ZY59"/>
<name>A0A8B7ZY59_ACAPL</name>